<keyword evidence="1" id="KW-0175">Coiled coil</keyword>
<sequence>MKDLCIEQKTYTCPLCTDTRKRSMLELLQHVDNGECASVIGKTLTLTERSLRDTRDCWVDILCDGLCGADAQWLVQGFLESSQRKVCAERDEACDRVKELEQDVLNMSGELRDLKIYKNSTEDYFHELRVTKQKCDELSRTSEIRKVENDKLLKINTNIRKDIAGKNSKIRDLESELEKLKGELDSSKENVRVLRGNIIEINSRKEDRGYGEERRVKWPSGGGEGGGGDGNGGEGAWGTVAVGKMAAEATATAEAKAKVEVKAEVVAKAEAEARPRAVARVKAGARAVVEVRAEAEAKVAVGATAEAEVPVYGGGEGGGGGKGGRGGGDGGRSQKLGSHAQKHTIRVDS</sequence>
<evidence type="ECO:0000313" key="3">
    <source>
        <dbReference type="EMBL" id="KAK3241563.1"/>
    </source>
</evidence>
<dbReference type="EMBL" id="LGRX02033368">
    <property type="protein sequence ID" value="KAK3241563.1"/>
    <property type="molecule type" value="Genomic_DNA"/>
</dbReference>
<gene>
    <name evidence="3" type="ORF">CYMTET_48679</name>
</gene>
<proteinExistence type="predicted"/>
<dbReference type="AlphaFoldDB" id="A0AAE0BSV4"/>
<evidence type="ECO:0000256" key="2">
    <source>
        <dbReference type="SAM" id="MobiDB-lite"/>
    </source>
</evidence>
<feature type="compositionally biased region" description="Basic residues" evidence="2">
    <location>
        <begin position="340"/>
        <end position="349"/>
    </location>
</feature>
<name>A0AAE0BSV4_9CHLO</name>
<organism evidence="3 4">
    <name type="scientific">Cymbomonas tetramitiformis</name>
    <dbReference type="NCBI Taxonomy" id="36881"/>
    <lineage>
        <taxon>Eukaryota</taxon>
        <taxon>Viridiplantae</taxon>
        <taxon>Chlorophyta</taxon>
        <taxon>Pyramimonadophyceae</taxon>
        <taxon>Pyramimonadales</taxon>
        <taxon>Pyramimonadaceae</taxon>
        <taxon>Cymbomonas</taxon>
    </lineage>
</organism>
<comment type="caution">
    <text evidence="3">The sequence shown here is derived from an EMBL/GenBank/DDBJ whole genome shotgun (WGS) entry which is preliminary data.</text>
</comment>
<feature type="region of interest" description="Disordered" evidence="2">
    <location>
        <begin position="310"/>
        <end position="349"/>
    </location>
</feature>
<evidence type="ECO:0000256" key="1">
    <source>
        <dbReference type="SAM" id="Coils"/>
    </source>
</evidence>
<reference evidence="3 4" key="1">
    <citation type="journal article" date="2015" name="Genome Biol. Evol.">
        <title>Comparative Genomics of a Bacterivorous Green Alga Reveals Evolutionary Causalities and Consequences of Phago-Mixotrophic Mode of Nutrition.</title>
        <authorList>
            <person name="Burns J.A."/>
            <person name="Paasch A."/>
            <person name="Narechania A."/>
            <person name="Kim E."/>
        </authorList>
    </citation>
    <scope>NUCLEOTIDE SEQUENCE [LARGE SCALE GENOMIC DNA]</scope>
    <source>
        <strain evidence="3 4">PLY_AMNH</strain>
    </source>
</reference>
<accession>A0AAE0BSV4</accession>
<feature type="region of interest" description="Disordered" evidence="2">
    <location>
        <begin position="209"/>
        <end position="236"/>
    </location>
</feature>
<dbReference type="Proteomes" id="UP001190700">
    <property type="component" value="Unassembled WGS sequence"/>
</dbReference>
<keyword evidence="4" id="KW-1185">Reference proteome</keyword>
<protein>
    <submittedName>
        <fullName evidence="3">Uncharacterized protein</fullName>
    </submittedName>
</protein>
<feature type="compositionally biased region" description="Gly residues" evidence="2">
    <location>
        <begin position="312"/>
        <end position="331"/>
    </location>
</feature>
<feature type="compositionally biased region" description="Gly residues" evidence="2">
    <location>
        <begin position="220"/>
        <end position="236"/>
    </location>
</feature>
<evidence type="ECO:0000313" key="4">
    <source>
        <dbReference type="Proteomes" id="UP001190700"/>
    </source>
</evidence>
<feature type="coiled-coil region" evidence="1">
    <location>
        <begin position="156"/>
        <end position="197"/>
    </location>
</feature>